<dbReference type="PANTHER" id="PTHR24421:SF61">
    <property type="entry name" value="OXYGEN SENSOR HISTIDINE KINASE NREB"/>
    <property type="match status" value="1"/>
</dbReference>
<keyword evidence="3" id="KW-0902">Two-component regulatory system</keyword>
<dbReference type="InterPro" id="IPR003594">
    <property type="entry name" value="HATPase_dom"/>
</dbReference>
<dbReference type="InterPro" id="IPR050482">
    <property type="entry name" value="Sensor_HK_TwoCompSys"/>
</dbReference>
<dbReference type="Proteomes" id="UP000336646">
    <property type="component" value="Unassembled WGS sequence"/>
</dbReference>
<evidence type="ECO:0000256" key="3">
    <source>
        <dbReference type="ARBA" id="ARBA00023012"/>
    </source>
</evidence>
<feature type="transmembrane region" description="Helical" evidence="4">
    <location>
        <begin position="172"/>
        <end position="194"/>
    </location>
</feature>
<dbReference type="InterPro" id="IPR007168">
    <property type="entry name" value="Phageshock_PspC_N"/>
</dbReference>
<evidence type="ECO:0000256" key="2">
    <source>
        <dbReference type="ARBA" id="ARBA00022777"/>
    </source>
</evidence>
<organism evidence="7 8">
    <name type="scientific">Corynebacterium sanguinis</name>
    <dbReference type="NCBI Taxonomy" id="2594913"/>
    <lineage>
        <taxon>Bacteria</taxon>
        <taxon>Bacillati</taxon>
        <taxon>Actinomycetota</taxon>
        <taxon>Actinomycetes</taxon>
        <taxon>Mycobacteriales</taxon>
        <taxon>Corynebacteriaceae</taxon>
        <taxon>Corynebacterium</taxon>
    </lineage>
</organism>
<dbReference type="Pfam" id="PF04024">
    <property type="entry name" value="PspC"/>
    <property type="match status" value="1"/>
</dbReference>
<feature type="transmembrane region" description="Helical" evidence="4">
    <location>
        <begin position="116"/>
        <end position="135"/>
    </location>
</feature>
<name>A0A6C1TZS7_9CORY</name>
<evidence type="ECO:0000313" key="7">
    <source>
        <dbReference type="EMBL" id="TVS30276.1"/>
    </source>
</evidence>
<evidence type="ECO:0000259" key="5">
    <source>
        <dbReference type="Pfam" id="PF02518"/>
    </source>
</evidence>
<dbReference type="GO" id="GO:0005524">
    <property type="term" value="F:ATP binding"/>
    <property type="evidence" value="ECO:0007669"/>
    <property type="project" value="UniProtKB-KW"/>
</dbReference>
<dbReference type="EMBL" id="RXIR01000001">
    <property type="protein sequence ID" value="TVS30276.1"/>
    <property type="molecule type" value="Genomic_DNA"/>
</dbReference>
<feature type="domain" description="Histidine kinase/HSP90-like ATPase" evidence="5">
    <location>
        <begin position="308"/>
        <end position="393"/>
    </location>
</feature>
<reference evidence="7 8" key="1">
    <citation type="submission" date="2018-12" db="EMBL/GenBank/DDBJ databases">
        <title>Corynebacterium sanguinis sp. nov., a clinically-associated and environmental corynebacterium.</title>
        <authorList>
            <person name="Gonzales-Siles L."/>
            <person name="Jaen-Luchoro D."/>
            <person name="Cardew S."/>
            <person name="Inganas E."/>
            <person name="Ohlen M."/>
            <person name="Jensie-Markopolous S."/>
            <person name="Pinyeiro-Iglesias B."/>
            <person name="Molin K."/>
            <person name="Skovbjerg S."/>
            <person name="Svensson-Stadler L."/>
            <person name="Funke G."/>
            <person name="Moore E.R.B."/>
        </authorList>
    </citation>
    <scope>NUCLEOTIDE SEQUENCE [LARGE SCALE GENOMIC DNA]</scope>
    <source>
        <strain evidence="7 8">58734</strain>
    </source>
</reference>
<keyword evidence="4" id="KW-0472">Membrane</keyword>
<comment type="caution">
    <text evidence="7">The sequence shown here is derived from an EMBL/GenBank/DDBJ whole genome shotgun (WGS) entry which is preliminary data.</text>
</comment>
<evidence type="ECO:0000256" key="1">
    <source>
        <dbReference type="ARBA" id="ARBA00022679"/>
    </source>
</evidence>
<keyword evidence="7" id="KW-0547">Nucleotide-binding</keyword>
<evidence type="ECO:0000256" key="4">
    <source>
        <dbReference type="SAM" id="Phobius"/>
    </source>
</evidence>
<feature type="transmembrane region" description="Helical" evidence="4">
    <location>
        <begin position="147"/>
        <end position="166"/>
    </location>
</feature>
<dbReference type="InterPro" id="IPR036890">
    <property type="entry name" value="HATPase_C_sf"/>
</dbReference>
<keyword evidence="4" id="KW-1133">Transmembrane helix</keyword>
<dbReference type="SUPFAM" id="SSF55874">
    <property type="entry name" value="ATPase domain of HSP90 chaperone/DNA topoisomerase II/histidine kinase"/>
    <property type="match status" value="1"/>
</dbReference>
<keyword evidence="4" id="KW-0812">Transmembrane</keyword>
<evidence type="ECO:0000313" key="8">
    <source>
        <dbReference type="Proteomes" id="UP000336646"/>
    </source>
</evidence>
<gene>
    <name evidence="7" type="ORF">EKI59_00340</name>
</gene>
<dbReference type="PANTHER" id="PTHR24421">
    <property type="entry name" value="NITRATE/NITRITE SENSOR PROTEIN NARX-RELATED"/>
    <property type="match status" value="1"/>
</dbReference>
<keyword evidence="7" id="KW-0067">ATP-binding</keyword>
<keyword evidence="2" id="KW-0418">Kinase</keyword>
<dbReference type="CDD" id="cd16917">
    <property type="entry name" value="HATPase_UhpB-NarQ-NarX-like"/>
    <property type="match status" value="1"/>
</dbReference>
<dbReference type="Gene3D" id="3.30.565.10">
    <property type="entry name" value="Histidine kinase-like ATPase, C-terminal domain"/>
    <property type="match status" value="1"/>
</dbReference>
<dbReference type="GO" id="GO:0016301">
    <property type="term" value="F:kinase activity"/>
    <property type="evidence" value="ECO:0007669"/>
    <property type="project" value="UniProtKB-KW"/>
</dbReference>
<protein>
    <submittedName>
        <fullName evidence="7">ATP-binding protein</fullName>
    </submittedName>
</protein>
<dbReference type="OrthoDB" id="3534856at2"/>
<dbReference type="AlphaFoldDB" id="A0A6C1TZS7"/>
<dbReference type="RefSeq" id="WP_144772364.1">
    <property type="nucleotide sequence ID" value="NZ_JALXKV010000012.1"/>
</dbReference>
<accession>A0A6C1TZS7</accession>
<evidence type="ECO:0000259" key="6">
    <source>
        <dbReference type="Pfam" id="PF04024"/>
    </source>
</evidence>
<feature type="transmembrane region" description="Helical" evidence="4">
    <location>
        <begin position="46"/>
        <end position="69"/>
    </location>
</feature>
<dbReference type="GO" id="GO:0000160">
    <property type="term" value="P:phosphorelay signal transduction system"/>
    <property type="evidence" value="ECO:0007669"/>
    <property type="project" value="UniProtKB-KW"/>
</dbReference>
<sequence length="395" mass="41378">MTSTTAYTPAPGRLYPRFERRRSGRVVAGAAAGLATHLGVRVQWVRIALALSCFASGLGLILYALLWVFTPLEATKTPPDANATGDWPRVSYVLMAAVGLAGAAVSITVVSGAGGAFSFILGVVAVGAVVAWQAYDRGMSSASNVVALALGIVLVMGGVLAIALSGEAAGTANIVAAVVASMFGVLLLVVPLIVRLASSLVEERQAKAVADQRAEIASRLHDSVLQTLALIQKRASDPEEVARLARGQERELRTWLFDAEDTRSKHTTATVFAALHKAAGEVEDLYSVVIRPVTVGEDVAFSEATEPIVLAAREAMANSAKHAGVDTLDVYVENLAGELSVFVRDRGSGFDVDAVPEHRHGVRDSIVGRMERAGGRAVVRSSIGEGTEVELSLSV</sequence>
<feature type="domain" description="Phage shock protein PspC N-terminal" evidence="6">
    <location>
        <begin position="17"/>
        <end position="72"/>
    </location>
</feature>
<feature type="transmembrane region" description="Helical" evidence="4">
    <location>
        <begin position="90"/>
        <end position="110"/>
    </location>
</feature>
<keyword evidence="1" id="KW-0808">Transferase</keyword>
<dbReference type="Pfam" id="PF02518">
    <property type="entry name" value="HATPase_c"/>
    <property type="match status" value="1"/>
</dbReference>
<proteinExistence type="predicted"/>